<feature type="transmembrane region" description="Helical" evidence="15">
    <location>
        <begin position="289"/>
        <end position="311"/>
    </location>
</feature>
<evidence type="ECO:0000256" key="2">
    <source>
        <dbReference type="ARBA" id="ARBA00022475"/>
    </source>
</evidence>
<evidence type="ECO:0000256" key="1">
    <source>
        <dbReference type="ARBA" id="ARBA00004651"/>
    </source>
</evidence>
<reference evidence="18 19" key="2">
    <citation type="journal article" date="2021" name="J. Hered.">
        <title>Feather Gene Expression Elucidates the Developmental Basis of Plumage Iridescence in African Starlings.</title>
        <authorList>
            <person name="Rubenstein D.R."/>
            <person name="Corvelo A."/>
            <person name="MacManes M.D."/>
            <person name="Maia R."/>
            <person name="Narzisi G."/>
            <person name="Rousaki A."/>
            <person name="Vandenabeele P."/>
            <person name="Shawkey M.D."/>
            <person name="Solomon J."/>
        </authorList>
    </citation>
    <scope>NUCLEOTIDE SEQUENCE [LARGE SCALE GENOMIC DNA]</scope>
    <source>
        <strain evidence="18">SS15</strain>
    </source>
</reference>
<feature type="domain" description="G-protein coupled receptors family 1 profile" evidence="16">
    <location>
        <begin position="69"/>
        <end position="309"/>
    </location>
</feature>
<evidence type="ECO:0000256" key="8">
    <source>
        <dbReference type="ARBA" id="ARBA00023139"/>
    </source>
</evidence>
<accession>A0A835TZN8</accession>
<dbReference type="GO" id="GO:0004930">
    <property type="term" value="F:G protein-coupled receptor activity"/>
    <property type="evidence" value="ECO:0007669"/>
    <property type="project" value="UniProtKB-KW"/>
</dbReference>
<evidence type="ECO:0000256" key="7">
    <source>
        <dbReference type="ARBA" id="ARBA00023136"/>
    </source>
</evidence>
<evidence type="ECO:0000256" key="4">
    <source>
        <dbReference type="ARBA" id="ARBA00022692"/>
    </source>
</evidence>
<gene>
    <name evidence="18" type="ORF">IHE44_0005475</name>
    <name evidence="17" type="ORF">IHE44_009730</name>
</gene>
<dbReference type="Proteomes" id="UP000618051">
    <property type="component" value="Unassembled WGS sequence"/>
</dbReference>
<keyword evidence="11 13" id="KW-0807">Transducer</keyword>
<keyword evidence="19" id="KW-1185">Reference proteome</keyword>
<evidence type="ECO:0000313" key="18">
    <source>
        <dbReference type="EMBL" id="KAI1241965.1"/>
    </source>
</evidence>
<dbReference type="PRINTS" id="PR00237">
    <property type="entry name" value="GPCRRHODOPSN"/>
</dbReference>
<evidence type="ECO:0000256" key="12">
    <source>
        <dbReference type="ARBA" id="ARBA00023288"/>
    </source>
</evidence>
<dbReference type="SUPFAM" id="SSF81321">
    <property type="entry name" value="Family A G protein-coupled receptor-like"/>
    <property type="match status" value="1"/>
</dbReference>
<comment type="subcellular location">
    <subcellularLocation>
        <location evidence="1">Cell membrane</location>
        <topology evidence="1">Multi-pass membrane protein</topology>
    </subcellularLocation>
</comment>
<evidence type="ECO:0000313" key="17">
    <source>
        <dbReference type="EMBL" id="KAG0122040.1"/>
    </source>
</evidence>
<dbReference type="PRINTS" id="PR00650">
    <property type="entry name" value="GPR12ORPHANR"/>
</dbReference>
<protein>
    <recommendedName>
        <fullName evidence="16">G-protein coupled receptors family 1 profile domain-containing protein</fullName>
    </recommendedName>
</protein>
<keyword evidence="8" id="KW-0564">Palmitate</keyword>
<dbReference type="PRINTS" id="PR00644">
    <property type="entry name" value="GPRORPHANR"/>
</dbReference>
<reference evidence="17" key="1">
    <citation type="submission" date="2020-10" db="EMBL/GenBank/DDBJ databases">
        <title>Feather gene expression reveals the developmental basis of iridescence in African starlings.</title>
        <authorList>
            <person name="Rubenstein D.R."/>
        </authorList>
    </citation>
    <scope>NUCLEOTIDE SEQUENCE</scope>
    <source>
        <strain evidence="17">SS15</strain>
        <tissue evidence="17">Liver</tissue>
    </source>
</reference>
<proteinExistence type="inferred from homology"/>
<keyword evidence="12" id="KW-0449">Lipoprotein</keyword>
<evidence type="ECO:0000256" key="11">
    <source>
        <dbReference type="ARBA" id="ARBA00023224"/>
    </source>
</evidence>
<keyword evidence="3" id="KW-0597">Phosphoprotein</keyword>
<dbReference type="InterPro" id="IPR017452">
    <property type="entry name" value="GPCR_Rhodpsn_7TM"/>
</dbReference>
<keyword evidence="10" id="KW-0325">Glycoprotein</keyword>
<feature type="transmembrane region" description="Helical" evidence="15">
    <location>
        <begin position="164"/>
        <end position="187"/>
    </location>
</feature>
<evidence type="ECO:0000256" key="6">
    <source>
        <dbReference type="ARBA" id="ARBA00023040"/>
    </source>
</evidence>
<dbReference type="InterPro" id="IPR000599">
    <property type="entry name" value="GPR12"/>
</dbReference>
<dbReference type="InterPro" id="IPR000276">
    <property type="entry name" value="GPCR_Rhodpsn"/>
</dbReference>
<dbReference type="PANTHER" id="PTHR22750">
    <property type="entry name" value="G-PROTEIN COUPLED RECEPTOR"/>
    <property type="match status" value="1"/>
</dbReference>
<dbReference type="GO" id="GO:0005886">
    <property type="term" value="C:plasma membrane"/>
    <property type="evidence" value="ECO:0007669"/>
    <property type="project" value="UniProtKB-SubCell"/>
</dbReference>
<keyword evidence="6 13" id="KW-0297">G-protein coupled receptor</keyword>
<evidence type="ECO:0000259" key="16">
    <source>
        <dbReference type="PROSITE" id="PS50262"/>
    </source>
</evidence>
<reference evidence="18" key="3">
    <citation type="submission" date="2022-01" db="EMBL/GenBank/DDBJ databases">
        <authorList>
            <person name="Rubenstein D.R."/>
        </authorList>
    </citation>
    <scope>NUCLEOTIDE SEQUENCE</scope>
    <source>
        <strain evidence="18">SS15</strain>
        <tissue evidence="18">Liver</tissue>
    </source>
</reference>
<dbReference type="Pfam" id="PF00001">
    <property type="entry name" value="7tm_1"/>
    <property type="match status" value="1"/>
</dbReference>
<name>A0A835TZN8_9PASS</name>
<keyword evidence="2" id="KW-1003">Cell membrane</keyword>
<dbReference type="Gene3D" id="1.20.1070.10">
    <property type="entry name" value="Rhodopsin 7-helix transmembrane proteins"/>
    <property type="match status" value="1"/>
</dbReference>
<sequence>MYPKTGVKMNEDLKVNLSWLPQDHVEASSTENASAAGSSLVPAVDPEPELLVNPWDIVLCTSGTLISCENAIVVLIIFHNPSLRAPMFLLIGSLALADLLAGIGLIINFVFAYLLQSEATKLVTIGLIVASFSASVGSLLAITVDRYLSLYYALTYNSERTVTFTYVMLILLWGASICIGLLPVMGWNCLRDESTCSVIRPLTKNNAAVLSVSFLLMFALMLQLYIQICKIVMRHAHQIALQHHFLATSHYVTTRKGVSTLAIILGTFAACWMPFTLYSLIADYTYPSIYTYATLLPATYNSIINPVIYAFRNQEIQKALWLYYSPTCQMDPGGGLGGVHFYQGHSGWLLFSSCVSAVESFSRATSFPRSSSSDLPLLKSEGTAKRVFLGVLFAAAVVTTSLGPGQSGVRDRQQRAVFREADFLPCDPRLRAGVGTDIYLSRTHLASWVLLDTSPALQTFSEAVLNVVLFFRDEIQHSSELACMIYRFGESFLLESCSETKVSRAPASTVEISSKNPEQQLSTCKDVSGCGKEKEQLRRFLGKLAWLALVFSQVGSEQQNAVELRQPSRAAHQLGRVPATYLCYSTKSVKENYRKIKPSEWLKQIVIWLQLAQRTKTYQVAVMPFQDTAEMDAGLGITALLLLLSRFDPKAASALLQLSHHHCSVARAKCQTPPLVNPAWLVCHDELQRRRLFRLLLGLRRRGAAPRCFQQHPLISKASPATANTLPDTRHTDAGVCLSQAEQQMMLKHGNSSDQERGSVARKGGQPRERGCLAVTHRAQALQSIPVLQSGPEALGKQICSLHLSML</sequence>
<feature type="region of interest" description="Disordered" evidence="14">
    <location>
        <begin position="748"/>
        <end position="768"/>
    </location>
</feature>
<organism evidence="17">
    <name type="scientific">Lamprotornis superbus</name>
    <dbReference type="NCBI Taxonomy" id="245042"/>
    <lineage>
        <taxon>Eukaryota</taxon>
        <taxon>Metazoa</taxon>
        <taxon>Chordata</taxon>
        <taxon>Craniata</taxon>
        <taxon>Vertebrata</taxon>
        <taxon>Euteleostomi</taxon>
        <taxon>Archelosauria</taxon>
        <taxon>Archosauria</taxon>
        <taxon>Dinosauria</taxon>
        <taxon>Saurischia</taxon>
        <taxon>Theropoda</taxon>
        <taxon>Coelurosauria</taxon>
        <taxon>Aves</taxon>
        <taxon>Neognathae</taxon>
        <taxon>Neoaves</taxon>
        <taxon>Telluraves</taxon>
        <taxon>Australaves</taxon>
        <taxon>Passeriformes</taxon>
        <taxon>Sturnidae</taxon>
        <taxon>Lamprotornis</taxon>
    </lineage>
</organism>
<evidence type="ECO:0000256" key="14">
    <source>
        <dbReference type="SAM" id="MobiDB-lite"/>
    </source>
</evidence>
<comment type="similarity">
    <text evidence="13">Belongs to the G-protein coupled receptor 1 family.</text>
</comment>
<evidence type="ECO:0000256" key="5">
    <source>
        <dbReference type="ARBA" id="ARBA00022989"/>
    </source>
</evidence>
<comment type="caution">
    <text evidence="17">The sequence shown here is derived from an EMBL/GenBank/DDBJ whole genome shotgun (WGS) entry which is preliminary data.</text>
</comment>
<dbReference type="OrthoDB" id="10042731at2759"/>
<feature type="transmembrane region" description="Helical" evidence="15">
    <location>
        <begin position="387"/>
        <end position="405"/>
    </location>
</feature>
<feature type="transmembrane region" description="Helical" evidence="15">
    <location>
        <begin position="258"/>
        <end position="277"/>
    </location>
</feature>
<dbReference type="PROSITE" id="PS00237">
    <property type="entry name" value="G_PROTEIN_RECEP_F1_1"/>
    <property type="match status" value="1"/>
</dbReference>
<dbReference type="PROSITE" id="PS50262">
    <property type="entry name" value="G_PROTEIN_RECEP_F1_2"/>
    <property type="match status" value="1"/>
</dbReference>
<evidence type="ECO:0000256" key="9">
    <source>
        <dbReference type="ARBA" id="ARBA00023170"/>
    </source>
</evidence>
<feature type="transmembrane region" description="Helical" evidence="15">
    <location>
        <begin position="55"/>
        <end position="78"/>
    </location>
</feature>
<dbReference type="EMBL" id="JADDUC010000040">
    <property type="protein sequence ID" value="KAG0122040.1"/>
    <property type="molecule type" value="Genomic_DNA"/>
</dbReference>
<dbReference type="AlphaFoldDB" id="A0A835TZN8"/>
<evidence type="ECO:0000313" key="19">
    <source>
        <dbReference type="Proteomes" id="UP000618051"/>
    </source>
</evidence>
<feature type="transmembrane region" description="Helical" evidence="15">
    <location>
        <begin position="207"/>
        <end position="226"/>
    </location>
</feature>
<dbReference type="EMBL" id="JADDUC020000002">
    <property type="protein sequence ID" value="KAI1241965.1"/>
    <property type="molecule type" value="Genomic_DNA"/>
</dbReference>
<evidence type="ECO:0000256" key="10">
    <source>
        <dbReference type="ARBA" id="ARBA00023180"/>
    </source>
</evidence>
<dbReference type="FunFam" id="1.20.1070.10:FF:000067">
    <property type="entry name" value="G-protein coupled receptor 12"/>
    <property type="match status" value="1"/>
</dbReference>
<keyword evidence="9 13" id="KW-0675">Receptor</keyword>
<feature type="transmembrane region" description="Helical" evidence="15">
    <location>
        <begin position="122"/>
        <end position="144"/>
    </location>
</feature>
<evidence type="ECO:0000256" key="3">
    <source>
        <dbReference type="ARBA" id="ARBA00022553"/>
    </source>
</evidence>
<keyword evidence="5 15" id="KW-1133">Transmembrane helix</keyword>
<dbReference type="CDD" id="cd15961">
    <property type="entry name" value="7tmA_GPR12"/>
    <property type="match status" value="1"/>
</dbReference>
<keyword evidence="7 15" id="KW-0472">Membrane</keyword>
<evidence type="ECO:0000256" key="13">
    <source>
        <dbReference type="RuleBase" id="RU000688"/>
    </source>
</evidence>
<keyword evidence="4 13" id="KW-0812">Transmembrane</keyword>
<feature type="transmembrane region" description="Helical" evidence="15">
    <location>
        <begin position="90"/>
        <end position="116"/>
    </location>
</feature>
<dbReference type="SMART" id="SM01381">
    <property type="entry name" value="7TM_GPCR_Srsx"/>
    <property type="match status" value="1"/>
</dbReference>
<evidence type="ECO:0000256" key="15">
    <source>
        <dbReference type="SAM" id="Phobius"/>
    </source>
</evidence>
<dbReference type="InterPro" id="IPR000723">
    <property type="entry name" value="GPR_3/6/12_orphan"/>
</dbReference>